<proteinExistence type="predicted"/>
<keyword evidence="1" id="KW-0472">Membrane</keyword>
<accession>A0A644VTQ7</accession>
<sequence length="512" mass="59365">MQYPSEFIDSKITRYRYNIGFINLIISVILMMIVWGFNQTNNFGLMMAYSIWGLYVYLSLLISELRYRGLNILLLYLIGTITRLAYPAFEMSMDGLAGARFSFLHDYTEYVFPTAIAMNIWHMIFIIAMTFFSKNKVLAFDITSLLKKKNILTFIVVIYIIGIVVRIFPQLIFFSDTIRLFIGYFPQLTLLLIAVYCAYNDDKKAFTLMIVILIIEEYNAIFYGFTKHAIVFNLLFIILYFFLRQRNKGKKVITPKFILVLSLVISFVILFVFPFMNAKRILSSWDPLTNKTYSNYSNIDIIQDVITGEAMKFYRQTNRGNSATEELLNRSNFIPYNAYFYRSSDKEGRNQILLKGTMTYLLPRILRGGKAHDVKLNYHLLTTAYINTGTWNIYSLPYSSGTPTGSFGGAYLWGGWIAVILVCILNAFVITKVLMYSISYQKNLFSIVLIMMILISFLSSFEETHDGGVARNVTYLVYAFLVYISSKIFNIKREKSIIFGNRENMLNYDNIK</sequence>
<feature type="transmembrane region" description="Helical" evidence="1">
    <location>
        <begin position="229"/>
        <end position="245"/>
    </location>
</feature>
<feature type="transmembrane region" description="Helical" evidence="1">
    <location>
        <begin position="69"/>
        <end position="86"/>
    </location>
</feature>
<name>A0A644VTQ7_9ZZZZ</name>
<gene>
    <name evidence="2" type="ORF">SDC9_40871</name>
</gene>
<feature type="transmembrane region" description="Helical" evidence="1">
    <location>
        <begin position="178"/>
        <end position="199"/>
    </location>
</feature>
<evidence type="ECO:0000256" key="1">
    <source>
        <dbReference type="SAM" id="Phobius"/>
    </source>
</evidence>
<comment type="caution">
    <text evidence="2">The sequence shown here is derived from an EMBL/GenBank/DDBJ whole genome shotgun (WGS) entry which is preliminary data.</text>
</comment>
<feature type="transmembrane region" description="Helical" evidence="1">
    <location>
        <begin position="20"/>
        <end position="37"/>
    </location>
</feature>
<feature type="transmembrane region" description="Helical" evidence="1">
    <location>
        <begin position="151"/>
        <end position="172"/>
    </location>
</feature>
<dbReference type="AlphaFoldDB" id="A0A644VTQ7"/>
<keyword evidence="1" id="KW-1133">Transmembrane helix</keyword>
<feature type="transmembrane region" description="Helical" evidence="1">
    <location>
        <begin position="43"/>
        <end position="62"/>
    </location>
</feature>
<feature type="transmembrane region" description="Helical" evidence="1">
    <location>
        <begin position="443"/>
        <end position="461"/>
    </location>
</feature>
<reference evidence="2" key="1">
    <citation type="submission" date="2019-08" db="EMBL/GenBank/DDBJ databases">
        <authorList>
            <person name="Kucharzyk K."/>
            <person name="Murdoch R.W."/>
            <person name="Higgins S."/>
            <person name="Loffler F."/>
        </authorList>
    </citation>
    <scope>NUCLEOTIDE SEQUENCE</scope>
</reference>
<feature type="transmembrane region" description="Helical" evidence="1">
    <location>
        <begin position="257"/>
        <end position="276"/>
    </location>
</feature>
<organism evidence="2">
    <name type="scientific">bioreactor metagenome</name>
    <dbReference type="NCBI Taxonomy" id="1076179"/>
    <lineage>
        <taxon>unclassified sequences</taxon>
        <taxon>metagenomes</taxon>
        <taxon>ecological metagenomes</taxon>
    </lineage>
</organism>
<feature type="transmembrane region" description="Helical" evidence="1">
    <location>
        <begin position="110"/>
        <end position="131"/>
    </location>
</feature>
<protein>
    <submittedName>
        <fullName evidence="2">Uncharacterized protein</fullName>
    </submittedName>
</protein>
<dbReference type="EMBL" id="VSSQ01000439">
    <property type="protein sequence ID" value="MPL94716.1"/>
    <property type="molecule type" value="Genomic_DNA"/>
</dbReference>
<feature type="transmembrane region" description="Helical" evidence="1">
    <location>
        <begin position="410"/>
        <end position="431"/>
    </location>
</feature>
<evidence type="ECO:0000313" key="2">
    <source>
        <dbReference type="EMBL" id="MPL94716.1"/>
    </source>
</evidence>
<keyword evidence="1" id="KW-0812">Transmembrane</keyword>
<feature type="transmembrane region" description="Helical" evidence="1">
    <location>
        <begin position="473"/>
        <end position="489"/>
    </location>
</feature>